<keyword evidence="1" id="KW-0472">Membrane</keyword>
<dbReference type="EMBL" id="QXFL01000006">
    <property type="protein sequence ID" value="RIV84664.1"/>
    <property type="molecule type" value="Genomic_DNA"/>
</dbReference>
<dbReference type="AlphaFoldDB" id="A0A418NQR5"/>
<keyword evidence="1" id="KW-0812">Transmembrane</keyword>
<organism evidence="2 3">
    <name type="scientific">Aurantiacibacter zhengii</name>
    <dbReference type="NCBI Taxonomy" id="2307003"/>
    <lineage>
        <taxon>Bacteria</taxon>
        <taxon>Pseudomonadati</taxon>
        <taxon>Pseudomonadota</taxon>
        <taxon>Alphaproteobacteria</taxon>
        <taxon>Sphingomonadales</taxon>
        <taxon>Erythrobacteraceae</taxon>
        <taxon>Aurantiacibacter</taxon>
    </lineage>
</organism>
<comment type="caution">
    <text evidence="2">The sequence shown here is derived from an EMBL/GenBank/DDBJ whole genome shotgun (WGS) entry which is preliminary data.</text>
</comment>
<keyword evidence="1" id="KW-1133">Transmembrane helix</keyword>
<accession>A0A418NQR5</accession>
<evidence type="ECO:0000313" key="3">
    <source>
        <dbReference type="Proteomes" id="UP000286576"/>
    </source>
</evidence>
<evidence type="ECO:0000256" key="1">
    <source>
        <dbReference type="SAM" id="Phobius"/>
    </source>
</evidence>
<keyword evidence="3" id="KW-1185">Reference proteome</keyword>
<reference evidence="2 3" key="1">
    <citation type="submission" date="2018-08" db="EMBL/GenBank/DDBJ databases">
        <title>Erythrobacter zhengii sp.nov., a bacterium isolated from deep-sea sediment.</title>
        <authorList>
            <person name="Fang C."/>
            <person name="Wu Y.-H."/>
            <person name="Sun C."/>
            <person name="Wang H."/>
            <person name="Cheng H."/>
            <person name="Meng F.-X."/>
            <person name="Wang C.-S."/>
            <person name="Xu X.-W."/>
        </authorList>
    </citation>
    <scope>NUCLEOTIDE SEQUENCE [LARGE SCALE GENOMIC DNA]</scope>
    <source>
        <strain evidence="2 3">V18</strain>
    </source>
</reference>
<sequence>MQAWQERSESAATKPKKMESAMAVVIVPDPAFVPVAFFVPLLFRRVNTFVPLVFRDCDLRVDFLAMLR</sequence>
<name>A0A418NQR5_9SPHN</name>
<feature type="transmembrane region" description="Helical" evidence="1">
    <location>
        <begin position="21"/>
        <end position="43"/>
    </location>
</feature>
<evidence type="ECO:0000313" key="2">
    <source>
        <dbReference type="EMBL" id="RIV84664.1"/>
    </source>
</evidence>
<proteinExistence type="predicted"/>
<gene>
    <name evidence="2" type="ORF">D2V07_13915</name>
</gene>
<dbReference type="Proteomes" id="UP000286576">
    <property type="component" value="Unassembled WGS sequence"/>
</dbReference>
<protein>
    <submittedName>
        <fullName evidence="2">Uncharacterized protein</fullName>
    </submittedName>
</protein>